<reference evidence="1 2" key="1">
    <citation type="journal article" date="2014" name="Int. J. Syst. Evol. Microbiol.">
        <title>Ramlibacter solisilvae sp. nov., isolated from forest soil, and emended description of the genus Ramlibacter.</title>
        <authorList>
            <person name="Lee H.J."/>
            <person name="Lee S.H."/>
            <person name="Lee S.S."/>
            <person name="Lee J.S."/>
            <person name="Kim Y."/>
            <person name="Kim S.C."/>
            <person name="Jeon C.O."/>
        </authorList>
    </citation>
    <scope>NUCLEOTIDE SEQUENCE [LARGE SCALE GENOMIC DNA]</scope>
    <source>
        <strain evidence="1 2">5-10</strain>
    </source>
</reference>
<keyword evidence="2" id="KW-1185">Reference proteome</keyword>
<dbReference type="Proteomes" id="UP000070433">
    <property type="component" value="Chromosome"/>
</dbReference>
<proteinExistence type="predicted"/>
<name>A0A127JRK2_9BURK</name>
<evidence type="ECO:0000313" key="2">
    <source>
        <dbReference type="Proteomes" id="UP000070433"/>
    </source>
</evidence>
<protein>
    <submittedName>
        <fullName evidence="1">Uncharacterized protein</fullName>
    </submittedName>
</protein>
<sequence length="157" mass="16651">MRLPLGVMSEEIQPPPLGLLSAVQVWPPSRDTLSTYALSDPPTAASAISTSPVASDETLVMGLYAIHGYQYAGPPWYGVPQDQLDVSRACHTVPSGAVPFMPDVRMLWPAFCAMAQSHEVLVALIVTVSLRLASAGKVSVTVARFGPTTSWMGAVTL</sequence>
<dbReference type="EMBL" id="CP010951">
    <property type="protein sequence ID" value="AMO22600.1"/>
    <property type="molecule type" value="Genomic_DNA"/>
</dbReference>
<evidence type="ECO:0000313" key="1">
    <source>
        <dbReference type="EMBL" id="AMO22600.1"/>
    </source>
</evidence>
<organism evidence="1 2">
    <name type="scientific">Ramlibacter tataouinensis</name>
    <dbReference type="NCBI Taxonomy" id="94132"/>
    <lineage>
        <taxon>Bacteria</taxon>
        <taxon>Pseudomonadati</taxon>
        <taxon>Pseudomonadota</taxon>
        <taxon>Betaproteobacteria</taxon>
        <taxon>Burkholderiales</taxon>
        <taxon>Comamonadaceae</taxon>
        <taxon>Ramlibacter</taxon>
    </lineage>
</organism>
<gene>
    <name evidence="1" type="ORF">UC35_06505</name>
</gene>
<accession>A0A127JRK2</accession>
<dbReference type="AlphaFoldDB" id="A0A127JRK2"/>